<evidence type="ECO:0000313" key="1">
    <source>
        <dbReference type="EMBL" id="JAC66904.1"/>
    </source>
</evidence>
<proteinExistence type="predicted"/>
<dbReference type="EMBL" id="GBEZ01019684">
    <property type="protein sequence ID" value="JAC66904.1"/>
    <property type="molecule type" value="Transcribed_RNA"/>
</dbReference>
<dbReference type="AlphaFoldDB" id="A0A061R7Z8"/>
<accession>A0A061R7Z8</accession>
<sequence length="319" mass="33596">MGGVNARVPGRVVDAVELLADLLAAGLGVADLPVASLWAVHAAHVAVRPLVDLGAGLADLRHPQRLIRLLVPHRGVGPLGDGVAEKRAVLLPVADVELDDVVVVGVVGGQLKGRHVPVLAPVLPPHVGHRHDRQGGRHRRAVPPLDVDRDLEPEAALVVVVEHARAVGEAVAAGEEREPRLGLALLVARVVVDHGQAPAPHVVAEDRPPVVDLGDLDDERLVPAVAEEEAECLRPRGAVVGVLVVGRLARGEGPLLGVWVVEVVVGNRLPRPAVHPAGRELRPLWMASAVGAVACVEGVHAYQVVWEWLSITSSADWEL</sequence>
<name>A0A061R7Z8_9CHLO</name>
<protein>
    <submittedName>
        <fullName evidence="1">Uncharacterized protein</fullName>
    </submittedName>
</protein>
<gene>
    <name evidence="1" type="ORF">TSPGSL018_12503</name>
</gene>
<reference evidence="1" key="1">
    <citation type="submission" date="2014-05" db="EMBL/GenBank/DDBJ databases">
        <title>The transcriptome of the halophilic microalga Tetraselmis sp. GSL018 isolated from the Great Salt Lake, Utah.</title>
        <authorList>
            <person name="Jinkerson R.E."/>
            <person name="D'Adamo S."/>
            <person name="Posewitz M.C."/>
        </authorList>
    </citation>
    <scope>NUCLEOTIDE SEQUENCE</scope>
    <source>
        <strain evidence="1">GSL018</strain>
    </source>
</reference>
<organism evidence="1">
    <name type="scientific">Tetraselmis sp. GSL018</name>
    <dbReference type="NCBI Taxonomy" id="582737"/>
    <lineage>
        <taxon>Eukaryota</taxon>
        <taxon>Viridiplantae</taxon>
        <taxon>Chlorophyta</taxon>
        <taxon>core chlorophytes</taxon>
        <taxon>Chlorodendrophyceae</taxon>
        <taxon>Chlorodendrales</taxon>
        <taxon>Chlorodendraceae</taxon>
        <taxon>Tetraselmis</taxon>
    </lineage>
</organism>